<feature type="chain" id="PRO_5046569400" description="Secreted protein" evidence="1">
    <location>
        <begin position="23"/>
        <end position="101"/>
    </location>
</feature>
<accession>A0A667Y212</accession>
<organism evidence="2 3">
    <name type="scientific">Myripristis murdjan</name>
    <name type="common">pinecone soldierfish</name>
    <dbReference type="NCBI Taxonomy" id="586833"/>
    <lineage>
        <taxon>Eukaryota</taxon>
        <taxon>Metazoa</taxon>
        <taxon>Chordata</taxon>
        <taxon>Craniata</taxon>
        <taxon>Vertebrata</taxon>
        <taxon>Euteleostomi</taxon>
        <taxon>Actinopterygii</taxon>
        <taxon>Neopterygii</taxon>
        <taxon>Teleostei</taxon>
        <taxon>Neoteleostei</taxon>
        <taxon>Acanthomorphata</taxon>
        <taxon>Holocentriformes</taxon>
        <taxon>Holocentridae</taxon>
        <taxon>Myripristis</taxon>
    </lineage>
</organism>
<keyword evidence="1" id="KW-0732">Signal</keyword>
<proteinExistence type="predicted"/>
<feature type="signal peptide" evidence="1">
    <location>
        <begin position="1"/>
        <end position="22"/>
    </location>
</feature>
<dbReference type="Ensembl" id="ENSMMDT00005024459.1">
    <property type="protein sequence ID" value="ENSMMDP00005023945.1"/>
    <property type="gene ID" value="ENSMMDG00005011549.1"/>
</dbReference>
<reference evidence="2" key="3">
    <citation type="submission" date="2025-09" db="UniProtKB">
        <authorList>
            <consortium name="Ensembl"/>
        </authorList>
    </citation>
    <scope>IDENTIFICATION</scope>
</reference>
<evidence type="ECO:0000313" key="2">
    <source>
        <dbReference type="Ensembl" id="ENSMMDP00005023945.1"/>
    </source>
</evidence>
<evidence type="ECO:0000256" key="1">
    <source>
        <dbReference type="SAM" id="SignalP"/>
    </source>
</evidence>
<reference evidence="2" key="2">
    <citation type="submission" date="2025-08" db="UniProtKB">
        <authorList>
            <consortium name="Ensembl"/>
        </authorList>
    </citation>
    <scope>IDENTIFICATION</scope>
</reference>
<name>A0A667Y212_9TELE</name>
<evidence type="ECO:0000313" key="3">
    <source>
        <dbReference type="Proteomes" id="UP000472263"/>
    </source>
</evidence>
<dbReference type="AlphaFoldDB" id="A0A667Y212"/>
<protein>
    <recommendedName>
        <fullName evidence="4">Secreted protein</fullName>
    </recommendedName>
</protein>
<keyword evidence="3" id="KW-1185">Reference proteome</keyword>
<sequence>MSVCLPACLSVCLPVCLPVCLSVCKHTMLTFCLTSFSTHFHTQTHSRVLCVCSDTTSDLQRGNVSRQQDVRSDWPARCAGVTSVKVTAGRISSSHLNGSKC</sequence>
<dbReference type="InParanoid" id="A0A667Y212"/>
<dbReference type="Proteomes" id="UP000472263">
    <property type="component" value="Chromosome 11"/>
</dbReference>
<evidence type="ECO:0008006" key="4">
    <source>
        <dbReference type="Google" id="ProtNLM"/>
    </source>
</evidence>
<reference evidence="2" key="1">
    <citation type="submission" date="2019-06" db="EMBL/GenBank/DDBJ databases">
        <authorList>
            <consortium name="Wellcome Sanger Institute Data Sharing"/>
        </authorList>
    </citation>
    <scope>NUCLEOTIDE SEQUENCE [LARGE SCALE GENOMIC DNA]</scope>
</reference>